<feature type="compositionally biased region" description="Basic residues" evidence="1">
    <location>
        <begin position="47"/>
        <end position="56"/>
    </location>
</feature>
<feature type="region of interest" description="Disordered" evidence="1">
    <location>
        <begin position="431"/>
        <end position="516"/>
    </location>
</feature>
<feature type="region of interest" description="Disordered" evidence="1">
    <location>
        <begin position="839"/>
        <end position="947"/>
    </location>
</feature>
<sequence length="1026" mass="110688">MTRPNRRDLESRSTEPGILSNVFSFVSREIGEFVISATGGAGESGPSKRKRRLQHERRREGEERGRQRRGYDGSMIEQWREVNGSVEGGGKKPIDRKKLSADRRGRGGREKEEDSMDGNKHASSGSPSRSQSGQRHSQPRSREPLRSYMKKTKASSSSDGKQRAKSADGYGRKKDRLYEYEDRPEDADGELTPSRSSHSPSPRPNSRSRGGMVRPHPQEETTRSPSPQDTSSSRANLPPPLNTHSTSSLPASHRISTATEGGYPPLRKKPSVTMPGSLFPRSDSLEPDLKDERVTNSMGFLSGSGDAHNHERDLNPILHSSPESGGESEPGPSRYLDETPADKTGPSPWRTRPITSVHDALQRFNASGGEERDFSLLVTASPAGLVRPESPGTTQEKSHSLNGVSRKGKERAVVVDDGDENDDLAFILDHHRVQDKEKQLDAARRETGAKSQTTNDGERERDKERIRMLEEEVKMLKEEISRSHRSPPPSRTQTQVPIPPPPPPPPLPPPPAVRIPLPQHLRESRALFASARAALRQTEASSTTGSNDTRKAAGGKMRQPTVNVPSDKMAAFLNEMRTVRLRKVGSGPGGLSRSVSDRPMDSDCPGPSGLSRSVSAAGVEGRREVEMARRKSMGAKLPIASASTSKAGTSKPPSGSAPSNLVPASLGSSKLASTSSRSAFTSKLPTALSNPKPISTSTASKSSLTTTSAVAPTSSNATDARIGYKRKADVLGETEGGSASKRRSSTRTQVQSDTSTSSSSSSTRSNVFLAGPSLANHSALSNGTDITTPSLCSDNEIGGDADVRMPSTPPGPRHSAAHTTHDEVIEIIDVDMDIDELEPPHRHITPSRPPGDMFRKRLPMSPLPVPTPRKPAAPARAKGRKYIPTPERTKRGATPKPKGIMLLDEDDDDDEEDDDELALPPRLQWKREGKPTAERAADVKHTTDVKGKRRLTLDEELARARSSDRLAELDVESGELTGTGTGSIRRGFLAGGGAGGAPVFMGVGYVRGAEDDAGRQLGSRIPRLRG</sequence>
<feature type="compositionally biased region" description="Pro residues" evidence="1">
    <location>
        <begin position="497"/>
        <end position="513"/>
    </location>
</feature>
<feature type="compositionally biased region" description="Basic and acidic residues" evidence="1">
    <location>
        <begin position="283"/>
        <end position="294"/>
    </location>
</feature>
<evidence type="ECO:0000313" key="2">
    <source>
        <dbReference type="EMBL" id="OJA16763.1"/>
    </source>
</evidence>
<dbReference type="AlphaFoldDB" id="A0A1J8Q9V5"/>
<reference evidence="2 3" key="1">
    <citation type="submission" date="2016-03" db="EMBL/GenBank/DDBJ databases">
        <title>Comparative genomics of the ectomycorrhizal sister species Rhizopogon vinicolor and Rhizopogon vesiculosus (Basidiomycota: Boletales) reveals a divergence of the mating type B locus.</title>
        <authorList>
            <person name="Mujic A.B."/>
            <person name="Kuo A."/>
            <person name="Tritt A."/>
            <person name="Lipzen A."/>
            <person name="Chen C."/>
            <person name="Johnson J."/>
            <person name="Sharma A."/>
            <person name="Barry K."/>
            <person name="Grigoriev I.V."/>
            <person name="Spatafora J.W."/>
        </authorList>
    </citation>
    <scope>NUCLEOTIDE SEQUENCE [LARGE SCALE GENOMIC DNA]</scope>
    <source>
        <strain evidence="2 3">AM-OR11-056</strain>
    </source>
</reference>
<organism evidence="2 3">
    <name type="scientific">Rhizopogon vesiculosus</name>
    <dbReference type="NCBI Taxonomy" id="180088"/>
    <lineage>
        <taxon>Eukaryota</taxon>
        <taxon>Fungi</taxon>
        <taxon>Dikarya</taxon>
        <taxon>Basidiomycota</taxon>
        <taxon>Agaricomycotina</taxon>
        <taxon>Agaricomycetes</taxon>
        <taxon>Agaricomycetidae</taxon>
        <taxon>Boletales</taxon>
        <taxon>Suillineae</taxon>
        <taxon>Rhizopogonaceae</taxon>
        <taxon>Rhizopogon</taxon>
    </lineage>
</organism>
<feature type="compositionally biased region" description="Low complexity" evidence="1">
    <location>
        <begin position="123"/>
        <end position="136"/>
    </location>
</feature>
<accession>A0A1J8Q9V5</accession>
<feature type="compositionally biased region" description="Polar residues" evidence="1">
    <location>
        <begin position="709"/>
        <end position="718"/>
    </location>
</feature>
<feature type="compositionally biased region" description="Polar residues" evidence="1">
    <location>
        <begin position="242"/>
        <end position="259"/>
    </location>
</feature>
<feature type="compositionally biased region" description="Polar residues" evidence="1">
    <location>
        <begin position="223"/>
        <end position="235"/>
    </location>
</feature>
<dbReference type="OrthoDB" id="3256736at2759"/>
<evidence type="ECO:0000313" key="3">
    <source>
        <dbReference type="Proteomes" id="UP000183567"/>
    </source>
</evidence>
<feature type="compositionally biased region" description="Polar residues" evidence="1">
    <location>
        <begin position="538"/>
        <end position="547"/>
    </location>
</feature>
<dbReference type="Proteomes" id="UP000183567">
    <property type="component" value="Unassembled WGS sequence"/>
</dbReference>
<feature type="compositionally biased region" description="Low complexity" evidence="1">
    <location>
        <begin position="664"/>
        <end position="679"/>
    </location>
</feature>
<keyword evidence="3" id="KW-1185">Reference proteome</keyword>
<feature type="region of interest" description="Disordered" evidence="1">
    <location>
        <begin position="534"/>
        <end position="566"/>
    </location>
</feature>
<proteinExistence type="predicted"/>
<feature type="compositionally biased region" description="Basic and acidic residues" evidence="1">
    <location>
        <begin position="456"/>
        <end position="482"/>
    </location>
</feature>
<comment type="caution">
    <text evidence="2">The sequence shown here is derived from an EMBL/GenBank/DDBJ whole genome shotgun (WGS) entry which is preliminary data.</text>
</comment>
<feature type="compositionally biased region" description="Polar residues" evidence="1">
    <location>
        <begin position="391"/>
        <end position="403"/>
    </location>
</feature>
<gene>
    <name evidence="2" type="ORF">AZE42_10377</name>
</gene>
<feature type="compositionally biased region" description="Basic and acidic residues" evidence="1">
    <location>
        <begin position="431"/>
        <end position="448"/>
    </location>
</feature>
<feature type="compositionally biased region" description="Low complexity" evidence="1">
    <location>
        <begin position="193"/>
        <end position="209"/>
    </location>
</feature>
<name>A0A1J8Q9V5_9AGAM</name>
<feature type="compositionally biased region" description="Basic and acidic residues" evidence="1">
    <location>
        <begin position="925"/>
        <end position="947"/>
    </location>
</feature>
<feature type="compositionally biased region" description="Polar residues" evidence="1">
    <location>
        <begin position="680"/>
        <end position="694"/>
    </location>
</feature>
<dbReference type="EMBL" id="LVVM01002366">
    <property type="protein sequence ID" value="OJA16763.1"/>
    <property type="molecule type" value="Genomic_DNA"/>
</dbReference>
<feature type="region of interest" description="Disordered" evidence="1">
    <location>
        <begin position="384"/>
        <end position="411"/>
    </location>
</feature>
<feature type="region of interest" description="Disordered" evidence="1">
    <location>
        <begin position="36"/>
        <end position="354"/>
    </location>
</feature>
<feature type="compositionally biased region" description="Basic and acidic residues" evidence="1">
    <location>
        <begin position="89"/>
        <end position="120"/>
    </location>
</feature>
<evidence type="ECO:0000256" key="1">
    <source>
        <dbReference type="SAM" id="MobiDB-lite"/>
    </source>
</evidence>
<feature type="compositionally biased region" description="Basic and acidic residues" evidence="1">
    <location>
        <begin position="57"/>
        <end position="71"/>
    </location>
</feature>
<feature type="compositionally biased region" description="Low complexity" evidence="1">
    <location>
        <begin position="640"/>
        <end position="651"/>
    </location>
</feature>
<protein>
    <submittedName>
        <fullName evidence="2">Uncharacterized protein</fullName>
    </submittedName>
</protein>
<feature type="compositionally biased region" description="Pro residues" evidence="1">
    <location>
        <begin position="861"/>
        <end position="871"/>
    </location>
</feature>
<feature type="compositionally biased region" description="Acidic residues" evidence="1">
    <location>
        <begin position="903"/>
        <end position="917"/>
    </location>
</feature>
<feature type="compositionally biased region" description="Basic and acidic residues" evidence="1">
    <location>
        <begin position="620"/>
        <end position="629"/>
    </location>
</feature>
<feature type="compositionally biased region" description="Low complexity" evidence="1">
    <location>
        <begin position="695"/>
        <end position="708"/>
    </location>
</feature>
<feature type="region of interest" description="Disordered" evidence="1">
    <location>
        <begin position="583"/>
        <end position="765"/>
    </location>
</feature>
<feature type="compositionally biased region" description="Basic and acidic residues" evidence="1">
    <location>
        <begin position="160"/>
        <end position="181"/>
    </location>
</feature>
<feature type="compositionally biased region" description="Low complexity" evidence="1">
    <location>
        <begin position="746"/>
        <end position="765"/>
    </location>
</feature>
<feature type="compositionally biased region" description="Low complexity" evidence="1">
    <location>
        <begin position="320"/>
        <end position="333"/>
    </location>
</feature>
<feature type="region of interest" description="Disordered" evidence="1">
    <location>
        <begin position="790"/>
        <end position="818"/>
    </location>
</feature>